<evidence type="ECO:0000256" key="2">
    <source>
        <dbReference type="ARBA" id="ARBA00023015"/>
    </source>
</evidence>
<feature type="compositionally biased region" description="Basic residues" evidence="6">
    <location>
        <begin position="32"/>
        <end position="60"/>
    </location>
</feature>
<comment type="caution">
    <text evidence="8">The sequence shown here is derived from an EMBL/GenBank/DDBJ whole genome shotgun (WGS) entry which is preliminary data.</text>
</comment>
<accession>A0ABD3PTU8</accession>
<evidence type="ECO:0000256" key="4">
    <source>
        <dbReference type="ARBA" id="ARBA00023163"/>
    </source>
</evidence>
<feature type="compositionally biased region" description="Basic and acidic residues" evidence="6">
    <location>
        <begin position="355"/>
        <end position="366"/>
    </location>
</feature>
<gene>
    <name evidence="8" type="ORF">HJC23_000884</name>
</gene>
<keyword evidence="4" id="KW-0804">Transcription</keyword>
<organism evidence="8 9">
    <name type="scientific">Cyclotella cryptica</name>
    <dbReference type="NCBI Taxonomy" id="29204"/>
    <lineage>
        <taxon>Eukaryota</taxon>
        <taxon>Sar</taxon>
        <taxon>Stramenopiles</taxon>
        <taxon>Ochrophyta</taxon>
        <taxon>Bacillariophyta</taxon>
        <taxon>Coscinodiscophyceae</taxon>
        <taxon>Thalassiosirophycidae</taxon>
        <taxon>Stephanodiscales</taxon>
        <taxon>Stephanodiscaceae</taxon>
        <taxon>Cyclotella</taxon>
    </lineage>
</organism>
<evidence type="ECO:0000259" key="7">
    <source>
        <dbReference type="SMART" id="SM00380"/>
    </source>
</evidence>
<feature type="region of interest" description="Disordered" evidence="6">
    <location>
        <begin position="277"/>
        <end position="308"/>
    </location>
</feature>
<name>A0ABD3PTU8_9STRA</name>
<evidence type="ECO:0000256" key="5">
    <source>
        <dbReference type="ARBA" id="ARBA00023242"/>
    </source>
</evidence>
<dbReference type="Proteomes" id="UP001516023">
    <property type="component" value="Unassembled WGS sequence"/>
</dbReference>
<dbReference type="GO" id="GO:0005634">
    <property type="term" value="C:nucleus"/>
    <property type="evidence" value="ECO:0007669"/>
    <property type="project" value="UniProtKB-SubCell"/>
</dbReference>
<evidence type="ECO:0000313" key="8">
    <source>
        <dbReference type="EMBL" id="KAL3791267.1"/>
    </source>
</evidence>
<feature type="compositionally biased region" description="Low complexity" evidence="6">
    <location>
        <begin position="375"/>
        <end position="388"/>
    </location>
</feature>
<evidence type="ECO:0000256" key="6">
    <source>
        <dbReference type="SAM" id="MobiDB-lite"/>
    </source>
</evidence>
<feature type="compositionally biased region" description="Polar residues" evidence="6">
    <location>
        <begin position="1"/>
        <end position="11"/>
    </location>
</feature>
<comment type="subcellular location">
    <subcellularLocation>
        <location evidence="1">Nucleus</location>
    </subcellularLocation>
</comment>
<evidence type="ECO:0000256" key="3">
    <source>
        <dbReference type="ARBA" id="ARBA00023125"/>
    </source>
</evidence>
<feature type="compositionally biased region" description="Basic and acidic residues" evidence="6">
    <location>
        <begin position="277"/>
        <end position="304"/>
    </location>
</feature>
<dbReference type="SUPFAM" id="SSF54171">
    <property type="entry name" value="DNA-binding domain"/>
    <property type="match status" value="1"/>
</dbReference>
<reference evidence="8 9" key="1">
    <citation type="journal article" date="2020" name="G3 (Bethesda)">
        <title>Improved Reference Genome for Cyclotella cryptica CCMP332, a Model for Cell Wall Morphogenesis, Salinity Adaptation, and Lipid Production in Diatoms (Bacillariophyta).</title>
        <authorList>
            <person name="Roberts W.R."/>
            <person name="Downey K.M."/>
            <person name="Ruck E.C."/>
            <person name="Traller J.C."/>
            <person name="Alverson A.J."/>
        </authorList>
    </citation>
    <scope>NUCLEOTIDE SEQUENCE [LARGE SCALE GENOMIC DNA]</scope>
    <source>
        <strain evidence="8 9">CCMP332</strain>
    </source>
</reference>
<protein>
    <recommendedName>
        <fullName evidence="7">AP2/ERF domain-containing protein</fullName>
    </recommendedName>
</protein>
<evidence type="ECO:0000313" key="9">
    <source>
        <dbReference type="Proteomes" id="UP001516023"/>
    </source>
</evidence>
<feature type="compositionally biased region" description="Polar residues" evidence="6">
    <location>
        <begin position="460"/>
        <end position="472"/>
    </location>
</feature>
<proteinExistence type="predicted"/>
<keyword evidence="5" id="KW-0539">Nucleus</keyword>
<keyword evidence="3" id="KW-0238">DNA-binding</keyword>
<dbReference type="SMART" id="SM00380">
    <property type="entry name" value="AP2"/>
    <property type="match status" value="1"/>
</dbReference>
<feature type="region of interest" description="Disordered" evidence="6">
    <location>
        <begin position="1"/>
        <end position="91"/>
    </location>
</feature>
<feature type="domain" description="AP2/ERF" evidence="7">
    <location>
        <begin position="131"/>
        <end position="195"/>
    </location>
</feature>
<dbReference type="InterPro" id="IPR036955">
    <property type="entry name" value="AP2/ERF_dom_sf"/>
</dbReference>
<dbReference type="InterPro" id="IPR001471">
    <property type="entry name" value="AP2/ERF_dom"/>
</dbReference>
<keyword evidence="9" id="KW-1185">Reference proteome</keyword>
<feature type="region of interest" description="Disordered" evidence="6">
    <location>
        <begin position="338"/>
        <end position="426"/>
    </location>
</feature>
<feature type="compositionally biased region" description="Polar residues" evidence="6">
    <location>
        <begin position="407"/>
        <end position="416"/>
    </location>
</feature>
<feature type="region of interest" description="Disordered" evidence="6">
    <location>
        <begin position="438"/>
        <end position="472"/>
    </location>
</feature>
<dbReference type="AlphaFoldDB" id="A0ABD3PTU8"/>
<dbReference type="GO" id="GO:0003677">
    <property type="term" value="F:DNA binding"/>
    <property type="evidence" value="ECO:0007669"/>
    <property type="project" value="UniProtKB-KW"/>
</dbReference>
<keyword evidence="2" id="KW-0805">Transcription regulation</keyword>
<dbReference type="Gene3D" id="3.30.730.10">
    <property type="entry name" value="AP2/ERF domain"/>
    <property type="match status" value="1"/>
</dbReference>
<dbReference type="InterPro" id="IPR016177">
    <property type="entry name" value="DNA-bd_dom_sf"/>
</dbReference>
<sequence length="883" mass="94260">MQDKSTQTATSRPPGRRSHRHVGQLSTSLHPMRSRPRCRDHARHPPQFHVVPPRHPHSTRRNPPADSSTAPARRALSDNDNTNTASTDTNKSHEILGGVILGSGHHNLAQGLKPVEPFDFNGRTVNPKSSKYVGVTFRPNRVKYQARIYKGNKEFNLGLFDLSADAALAYDITHRLITEVERMVQEELAEQSNEDVQEKLPLRLSSVLDSTDASCTTRIRMELSKLNELEKCPSLPSPALNWLEENPFDYDAPNAPHAKECERLNFRHPQEYYAARQKEADEKKWSASDKVKEASSTKTKEKKSTVSCHGTYPSIPDLKALIRKEAIRVAKAVILHGGGVSVGGDETGKKKKRRKMEEREPLDWKGKVCKRKSQDISSISDSPHSDGPPGLPAVPSLPAIANIPHGNVNSNDSLATNPRECKNNEYFDTNTGIGTLASNAKDSNPLGPYGMTPFSKEDTALSSGPTDASNGVMNGMVGRSMLVWDSGGVRPRSVNGIDTPTMMSGIGMSGMGMGGMNATTINGMGVNGMNSVGMNGLVMSGMGSVGVNGMNGMGVNGLHAIGMNGMMSGMNGGMNGAGIGNMATLGMHSLNGVGMNSINAMGMHNAKSLGMNSMDQLLMAQSRTQNLLCPTSGDMNDFTQANFALNGMETSQNFNSMLNLQRNMNSFPLTTSDFMNAAMDGSLRGVSSLGGVVPGAGGNMLSNPYGPLAGNFNLNISGNLSGDGMIMGNGGTVLPSPNMMMMGASGGMDGQYGNSIAGMNCQMMLMQQRQQQLYQQTQDGINNHLNDSELNSMGENAGGVSLLNKSGMINMGIENINNKLAGSLNPYQNNFFAGPFSGVNFYPSGGAVGNAMNQPVSGDVGSLMGSSQKFFTNNGKPGTCLVC</sequence>
<evidence type="ECO:0000256" key="1">
    <source>
        <dbReference type="ARBA" id="ARBA00004123"/>
    </source>
</evidence>
<feature type="compositionally biased region" description="Low complexity" evidence="6">
    <location>
        <begin position="78"/>
        <end position="89"/>
    </location>
</feature>
<dbReference type="EMBL" id="JABMIG020000116">
    <property type="protein sequence ID" value="KAL3791267.1"/>
    <property type="molecule type" value="Genomic_DNA"/>
</dbReference>